<dbReference type="InterPro" id="IPR007329">
    <property type="entry name" value="FMN-bd"/>
</dbReference>
<dbReference type="STRING" id="411473.RUMCAL_00637"/>
<keyword evidence="1" id="KW-0813">Transport</keyword>
<dbReference type="RefSeq" id="WP_021682068.1">
    <property type="nucleotide sequence ID" value="NZ_KI260397.1"/>
</dbReference>
<evidence type="ECO:0000313" key="8">
    <source>
        <dbReference type="EMBL" id="ERJ96983.1"/>
    </source>
</evidence>
<evidence type="ECO:0000259" key="7">
    <source>
        <dbReference type="SMART" id="SM00900"/>
    </source>
</evidence>
<dbReference type="GO" id="GO:0005886">
    <property type="term" value="C:plasma membrane"/>
    <property type="evidence" value="ECO:0007669"/>
    <property type="project" value="InterPro"/>
</dbReference>
<dbReference type="AlphaFoldDB" id="U2MCG1"/>
<evidence type="ECO:0000256" key="1">
    <source>
        <dbReference type="ARBA" id="ARBA00022448"/>
    </source>
</evidence>
<keyword evidence="6" id="KW-1133">Transmembrane helix</keyword>
<name>U2MCG1_9FIRM</name>
<keyword evidence="3" id="KW-0285">Flavoprotein</keyword>
<dbReference type="Proteomes" id="UP000016662">
    <property type="component" value="Unassembled WGS sequence"/>
</dbReference>
<protein>
    <submittedName>
        <fullName evidence="8">Electron transport complex, RnfABCDGE type, G subunit</fullName>
    </submittedName>
</protein>
<dbReference type="HOGENOM" id="CLU_1538943_0_0_9"/>
<evidence type="ECO:0000256" key="5">
    <source>
        <dbReference type="ARBA" id="ARBA00022982"/>
    </source>
</evidence>
<evidence type="ECO:0000256" key="2">
    <source>
        <dbReference type="ARBA" id="ARBA00022553"/>
    </source>
</evidence>
<evidence type="ECO:0000256" key="6">
    <source>
        <dbReference type="SAM" id="Phobius"/>
    </source>
</evidence>
<feature type="transmembrane region" description="Helical" evidence="6">
    <location>
        <begin position="12"/>
        <end position="33"/>
    </location>
</feature>
<accession>U2MCG1</accession>
<dbReference type="InterPro" id="IPR010209">
    <property type="entry name" value="Ion_transpt_RnfG/RsxG"/>
</dbReference>
<dbReference type="SMART" id="SM00900">
    <property type="entry name" value="FMN_bind"/>
    <property type="match status" value="1"/>
</dbReference>
<dbReference type="OrthoDB" id="9794010at2"/>
<organism evidence="8 9">
    <name type="scientific">Ruminococcus callidus ATCC 27760</name>
    <dbReference type="NCBI Taxonomy" id="411473"/>
    <lineage>
        <taxon>Bacteria</taxon>
        <taxon>Bacillati</taxon>
        <taxon>Bacillota</taxon>
        <taxon>Clostridia</taxon>
        <taxon>Eubacteriales</taxon>
        <taxon>Oscillospiraceae</taxon>
        <taxon>Ruminococcus</taxon>
    </lineage>
</organism>
<dbReference type="Pfam" id="PF04205">
    <property type="entry name" value="FMN_bind"/>
    <property type="match status" value="1"/>
</dbReference>
<dbReference type="PIRSF" id="PIRSF006091">
    <property type="entry name" value="E_trnsport_RnfG"/>
    <property type="match status" value="1"/>
</dbReference>
<feature type="domain" description="FMN-binding" evidence="7">
    <location>
        <begin position="97"/>
        <end position="180"/>
    </location>
</feature>
<comment type="caution">
    <text evidence="8">The sequence shown here is derived from an EMBL/GenBank/DDBJ whole genome shotgun (WGS) entry which is preliminary data.</text>
</comment>
<dbReference type="GO" id="GO:0022900">
    <property type="term" value="P:electron transport chain"/>
    <property type="evidence" value="ECO:0007669"/>
    <property type="project" value="InterPro"/>
</dbReference>
<keyword evidence="6" id="KW-0472">Membrane</keyword>
<dbReference type="GO" id="GO:0009055">
    <property type="term" value="F:electron transfer activity"/>
    <property type="evidence" value="ECO:0007669"/>
    <property type="project" value="InterPro"/>
</dbReference>
<dbReference type="EMBL" id="AWVF01000076">
    <property type="protein sequence ID" value="ERJ96983.1"/>
    <property type="molecule type" value="Genomic_DNA"/>
</dbReference>
<dbReference type="GO" id="GO:0010181">
    <property type="term" value="F:FMN binding"/>
    <property type="evidence" value="ECO:0007669"/>
    <property type="project" value="InterPro"/>
</dbReference>
<dbReference type="PATRIC" id="fig|411473.3.peg.504"/>
<evidence type="ECO:0000313" key="9">
    <source>
        <dbReference type="Proteomes" id="UP000016662"/>
    </source>
</evidence>
<reference evidence="8 9" key="1">
    <citation type="submission" date="2013-07" db="EMBL/GenBank/DDBJ databases">
        <authorList>
            <person name="Weinstock G."/>
            <person name="Sodergren E."/>
            <person name="Wylie T."/>
            <person name="Fulton L."/>
            <person name="Fulton R."/>
            <person name="Fronick C."/>
            <person name="O'Laughlin M."/>
            <person name="Godfrey J."/>
            <person name="Miner T."/>
            <person name="Herter B."/>
            <person name="Appelbaum E."/>
            <person name="Cordes M."/>
            <person name="Lek S."/>
            <person name="Wollam A."/>
            <person name="Pepin K.H."/>
            <person name="Palsikar V.B."/>
            <person name="Mitreva M."/>
            <person name="Wilson R.K."/>
        </authorList>
    </citation>
    <scope>NUCLEOTIDE SEQUENCE [LARGE SCALE GENOMIC DNA]</scope>
    <source>
        <strain evidence="8 9">ATCC 27760</strain>
    </source>
</reference>
<dbReference type="PANTHER" id="PTHR36118">
    <property type="entry name" value="ION-TRANSLOCATING OXIDOREDUCTASE COMPLEX SUBUNIT G"/>
    <property type="match status" value="1"/>
</dbReference>
<keyword evidence="6" id="KW-0812">Transmembrane</keyword>
<sequence>MAEAKTSSVKSMVLPPLVLAIICAVCCAFLALANMVTKDKIAAAEADAIQTSLKQLPDAGTFEEVTDFQPENNEKASATGLYLDENGQYAVLVTADGYNKGGLQVVIGVDKGGAVTGVSFVTVSETPGLGTKVQSNPELLVDHLVGLSDSDAVDGVDNITGATYSSKGMKAAVNCALATVHANQEVTGA</sequence>
<keyword evidence="4" id="KW-0288">FMN</keyword>
<keyword evidence="9" id="KW-1185">Reference proteome</keyword>
<evidence type="ECO:0000256" key="4">
    <source>
        <dbReference type="ARBA" id="ARBA00022643"/>
    </source>
</evidence>
<gene>
    <name evidence="8" type="ORF">RUMCAL_00637</name>
</gene>
<evidence type="ECO:0000256" key="3">
    <source>
        <dbReference type="ARBA" id="ARBA00022630"/>
    </source>
</evidence>
<proteinExistence type="predicted"/>
<dbReference type="eggNOG" id="COG4659">
    <property type="taxonomic scope" value="Bacteria"/>
</dbReference>
<keyword evidence="2" id="KW-0597">Phosphoprotein</keyword>
<keyword evidence="5" id="KW-0249">Electron transport</keyword>
<dbReference type="PANTHER" id="PTHR36118:SF1">
    <property type="entry name" value="ION-TRANSLOCATING OXIDOREDUCTASE COMPLEX SUBUNIT G"/>
    <property type="match status" value="1"/>
</dbReference>